<organism evidence="2 3">
    <name type="scientific">Plasmodium ovale curtisi</name>
    <dbReference type="NCBI Taxonomy" id="864141"/>
    <lineage>
        <taxon>Eukaryota</taxon>
        <taxon>Sar</taxon>
        <taxon>Alveolata</taxon>
        <taxon>Apicomplexa</taxon>
        <taxon>Aconoidasida</taxon>
        <taxon>Haemosporida</taxon>
        <taxon>Plasmodiidae</taxon>
        <taxon>Plasmodium</taxon>
        <taxon>Plasmodium (Plasmodium)</taxon>
    </lineage>
</organism>
<evidence type="ECO:0000313" key="2">
    <source>
        <dbReference type="EMBL" id="SBS91586.1"/>
    </source>
</evidence>
<sequence length="24" mass="2664">MAEKAPPLQLKNKGDSVNIEMHNV</sequence>
<evidence type="ECO:0000256" key="1">
    <source>
        <dbReference type="SAM" id="MobiDB-lite"/>
    </source>
</evidence>
<feature type="region of interest" description="Disordered" evidence="1">
    <location>
        <begin position="1"/>
        <end position="24"/>
    </location>
</feature>
<evidence type="ECO:0000313" key="3">
    <source>
        <dbReference type="Proteomes" id="UP000078560"/>
    </source>
</evidence>
<name>A0A1A8WF67_PLAOA</name>
<proteinExistence type="predicted"/>
<dbReference type="AlphaFoldDB" id="A0A1A8WF67"/>
<dbReference type="EMBL" id="FLQU01001128">
    <property type="protein sequence ID" value="SBS91586.1"/>
    <property type="molecule type" value="Genomic_DNA"/>
</dbReference>
<gene>
    <name evidence="2" type="ORF">POVCU2_0068630</name>
</gene>
<accession>A0A1A8WF67</accession>
<protein>
    <submittedName>
        <fullName evidence="2">Uncharacterized protein</fullName>
    </submittedName>
</protein>
<feature type="non-terminal residue" evidence="2">
    <location>
        <position position="24"/>
    </location>
</feature>
<reference evidence="3" key="1">
    <citation type="submission" date="2016-05" db="EMBL/GenBank/DDBJ databases">
        <authorList>
            <person name="Naeem Raeece"/>
        </authorList>
    </citation>
    <scope>NUCLEOTIDE SEQUENCE [LARGE SCALE GENOMIC DNA]</scope>
</reference>
<dbReference type="Proteomes" id="UP000078560">
    <property type="component" value="Unassembled WGS sequence"/>
</dbReference>